<name>A0A427AIA7_ENSVE</name>
<accession>A0A427AIA7</accession>
<gene>
    <name evidence="1" type="ORF">B296_00023749</name>
</gene>
<dbReference type="EMBL" id="AMZH03002320">
    <property type="protein sequence ID" value="RRT75987.1"/>
    <property type="molecule type" value="Genomic_DNA"/>
</dbReference>
<proteinExistence type="predicted"/>
<dbReference type="Gene3D" id="3.40.30.10">
    <property type="entry name" value="Glutaredoxin"/>
    <property type="match status" value="1"/>
</dbReference>
<evidence type="ECO:0000313" key="1">
    <source>
        <dbReference type="EMBL" id="RRT75987.1"/>
    </source>
</evidence>
<dbReference type="CDD" id="cd02947">
    <property type="entry name" value="TRX_family"/>
    <property type="match status" value="1"/>
</dbReference>
<protein>
    <recommendedName>
        <fullName evidence="3">Thioredoxin domain-containing protein</fullName>
    </recommendedName>
</protein>
<dbReference type="SUPFAM" id="SSF52833">
    <property type="entry name" value="Thioredoxin-like"/>
    <property type="match status" value="1"/>
</dbReference>
<dbReference type="AlphaFoldDB" id="A0A427AIA7"/>
<sequence length="186" mass="20683">MSEQRAERWLLGFLLGVLWKKRPGLLRVDGAHTIKSRYEDGYIVIGYDIYFLLPDAHARPVPSSVLHLRSSVFRSKMAAAYRAPPPCLSCAAPAARRTVASVPPFRLPNSFPHGLRGPGIRTPSSFSSVSVARRRDAHDYPQIAAFEGIFRVPTVLLFKNGEKLKSLTGTMPKSLYVEAIEQLLSH</sequence>
<evidence type="ECO:0008006" key="3">
    <source>
        <dbReference type="Google" id="ProtNLM"/>
    </source>
</evidence>
<comment type="caution">
    <text evidence="1">The sequence shown here is derived from an EMBL/GenBank/DDBJ whole genome shotgun (WGS) entry which is preliminary data.</text>
</comment>
<organism evidence="1 2">
    <name type="scientific">Ensete ventricosum</name>
    <name type="common">Abyssinian banana</name>
    <name type="synonym">Musa ensete</name>
    <dbReference type="NCBI Taxonomy" id="4639"/>
    <lineage>
        <taxon>Eukaryota</taxon>
        <taxon>Viridiplantae</taxon>
        <taxon>Streptophyta</taxon>
        <taxon>Embryophyta</taxon>
        <taxon>Tracheophyta</taxon>
        <taxon>Spermatophyta</taxon>
        <taxon>Magnoliopsida</taxon>
        <taxon>Liliopsida</taxon>
        <taxon>Zingiberales</taxon>
        <taxon>Musaceae</taxon>
        <taxon>Ensete</taxon>
    </lineage>
</organism>
<evidence type="ECO:0000313" key="2">
    <source>
        <dbReference type="Proteomes" id="UP000287651"/>
    </source>
</evidence>
<dbReference type="Proteomes" id="UP000287651">
    <property type="component" value="Unassembled WGS sequence"/>
</dbReference>
<dbReference type="InterPro" id="IPR036249">
    <property type="entry name" value="Thioredoxin-like_sf"/>
</dbReference>
<reference evidence="1 2" key="1">
    <citation type="journal article" date="2014" name="Agronomy (Basel)">
        <title>A Draft Genome Sequence for Ensete ventricosum, the Drought-Tolerant Tree Against Hunger.</title>
        <authorList>
            <person name="Harrison J."/>
            <person name="Moore K.A."/>
            <person name="Paszkiewicz K."/>
            <person name="Jones T."/>
            <person name="Grant M."/>
            <person name="Ambacheew D."/>
            <person name="Muzemil S."/>
            <person name="Studholme D.J."/>
        </authorList>
    </citation>
    <scope>NUCLEOTIDE SEQUENCE [LARGE SCALE GENOMIC DNA]</scope>
</reference>